<feature type="compositionally biased region" description="Basic and acidic residues" evidence="1">
    <location>
        <begin position="86"/>
        <end position="100"/>
    </location>
</feature>
<sequence>MRLERGLYLTGEIRVCYFTFQELAASFFARTTQQRSEADPPLSQRLTSVLPRTETLMSSCFASSLPGTARGSGAEPSVNSSAKAGASEKRLERGGDKCAP</sequence>
<evidence type="ECO:0000313" key="2">
    <source>
        <dbReference type="EMBL" id="KAH1186985.1"/>
    </source>
</evidence>
<name>A0A9D3XXH8_9SAUR</name>
<evidence type="ECO:0000256" key="1">
    <source>
        <dbReference type="SAM" id="MobiDB-lite"/>
    </source>
</evidence>
<dbReference type="AlphaFoldDB" id="A0A9D3XXH8"/>
<reference evidence="2" key="1">
    <citation type="submission" date="2021-09" db="EMBL/GenBank/DDBJ databases">
        <title>The genome of Mauremys mutica provides insights into the evolution of semi-aquatic lifestyle.</title>
        <authorList>
            <person name="Gong S."/>
            <person name="Gao Y."/>
        </authorList>
    </citation>
    <scope>NUCLEOTIDE SEQUENCE</scope>
    <source>
        <strain evidence="2">MM-2020</strain>
        <tissue evidence="2">Muscle</tissue>
    </source>
</reference>
<dbReference type="Proteomes" id="UP000827986">
    <property type="component" value="Unassembled WGS sequence"/>
</dbReference>
<proteinExistence type="predicted"/>
<organism evidence="2 3">
    <name type="scientific">Mauremys mutica</name>
    <name type="common">yellowpond turtle</name>
    <dbReference type="NCBI Taxonomy" id="74926"/>
    <lineage>
        <taxon>Eukaryota</taxon>
        <taxon>Metazoa</taxon>
        <taxon>Chordata</taxon>
        <taxon>Craniata</taxon>
        <taxon>Vertebrata</taxon>
        <taxon>Euteleostomi</taxon>
        <taxon>Archelosauria</taxon>
        <taxon>Testudinata</taxon>
        <taxon>Testudines</taxon>
        <taxon>Cryptodira</taxon>
        <taxon>Durocryptodira</taxon>
        <taxon>Testudinoidea</taxon>
        <taxon>Geoemydidae</taxon>
        <taxon>Geoemydinae</taxon>
        <taxon>Mauremys</taxon>
    </lineage>
</organism>
<gene>
    <name evidence="2" type="ORF">KIL84_019734</name>
</gene>
<comment type="caution">
    <text evidence="2">The sequence shown here is derived from an EMBL/GenBank/DDBJ whole genome shotgun (WGS) entry which is preliminary data.</text>
</comment>
<accession>A0A9D3XXH8</accession>
<evidence type="ECO:0000313" key="3">
    <source>
        <dbReference type="Proteomes" id="UP000827986"/>
    </source>
</evidence>
<keyword evidence="3" id="KW-1185">Reference proteome</keyword>
<protein>
    <submittedName>
        <fullName evidence="2">Uncharacterized protein</fullName>
    </submittedName>
</protein>
<dbReference type="EMBL" id="JAHDVG010000463">
    <property type="protein sequence ID" value="KAH1186985.1"/>
    <property type="molecule type" value="Genomic_DNA"/>
</dbReference>
<feature type="region of interest" description="Disordered" evidence="1">
    <location>
        <begin position="65"/>
        <end position="100"/>
    </location>
</feature>